<protein>
    <submittedName>
        <fullName evidence="1">Uncharacterized protein</fullName>
    </submittedName>
</protein>
<keyword evidence="2" id="KW-1185">Reference proteome</keyword>
<organism evidence="1 2">
    <name type="scientific">Xaviernesmea oryzae</name>
    <dbReference type="NCBI Taxonomy" id="464029"/>
    <lineage>
        <taxon>Bacteria</taxon>
        <taxon>Pseudomonadati</taxon>
        <taxon>Pseudomonadota</taxon>
        <taxon>Alphaproteobacteria</taxon>
        <taxon>Hyphomicrobiales</taxon>
        <taxon>Rhizobiaceae</taxon>
        <taxon>Rhizobium/Agrobacterium group</taxon>
        <taxon>Xaviernesmea</taxon>
    </lineage>
</organism>
<reference evidence="1 2" key="1">
    <citation type="submission" date="2016-09" db="EMBL/GenBank/DDBJ databases">
        <title>Rhizobium sp. nov., a novel species isolated from the rice rhizosphere.</title>
        <authorList>
            <person name="Zhao J."/>
            <person name="Zhang X."/>
        </authorList>
    </citation>
    <scope>NUCLEOTIDE SEQUENCE [LARGE SCALE GENOMIC DNA]</scope>
    <source>
        <strain evidence="1 2">1.7048</strain>
    </source>
</reference>
<dbReference type="OrthoDB" id="9814981at2"/>
<dbReference type="Proteomes" id="UP000186364">
    <property type="component" value="Unassembled WGS sequence"/>
</dbReference>
<dbReference type="InterPro" id="IPR046606">
    <property type="entry name" value="DUF6665"/>
</dbReference>
<accession>A0A1Q9AUK6</accession>
<dbReference type="Pfam" id="PF20370">
    <property type="entry name" value="DUF6665"/>
    <property type="match status" value="1"/>
</dbReference>
<dbReference type="EMBL" id="MKIP01000053">
    <property type="protein sequence ID" value="OLP59136.1"/>
    <property type="molecule type" value="Genomic_DNA"/>
</dbReference>
<gene>
    <name evidence="1" type="ORF">BJF93_04265</name>
</gene>
<name>A0A1Q9AUK6_9HYPH</name>
<evidence type="ECO:0000313" key="1">
    <source>
        <dbReference type="EMBL" id="OLP59136.1"/>
    </source>
</evidence>
<evidence type="ECO:0000313" key="2">
    <source>
        <dbReference type="Proteomes" id="UP000186364"/>
    </source>
</evidence>
<comment type="caution">
    <text evidence="1">The sequence shown here is derived from an EMBL/GenBank/DDBJ whole genome shotgun (WGS) entry which is preliminary data.</text>
</comment>
<proteinExistence type="predicted"/>
<sequence length="110" mass="11904">MAVRPPQSLAPQASRNAATNILDYEIMAERADALGRCGLKLEAALAALAAFDGANGQQEARQALIDQAADCAWSFFIQRELSGFRSNRDVIERYKIPGEVIARIGAVRKG</sequence>
<dbReference type="RefSeq" id="WP_075628480.1">
    <property type="nucleotide sequence ID" value="NZ_FOAM01000004.1"/>
</dbReference>
<dbReference type="AlphaFoldDB" id="A0A1Q9AUK6"/>